<dbReference type="GO" id="GO:0042286">
    <property type="term" value="F:glutamate-1-semialdehyde 2,1-aminomutase activity"/>
    <property type="evidence" value="ECO:0007669"/>
    <property type="project" value="UniProtKB-UniRule"/>
</dbReference>
<dbReference type="OrthoDB" id="9801052at2"/>
<dbReference type="eggNOG" id="COG0001">
    <property type="taxonomic scope" value="Bacteria"/>
</dbReference>
<dbReference type="AlphaFoldDB" id="D5UCS9"/>
<dbReference type="GO" id="GO:0006782">
    <property type="term" value="P:protoporphyrinogen IX biosynthetic process"/>
    <property type="evidence" value="ECO:0007669"/>
    <property type="project" value="UniProtKB-UniRule"/>
</dbReference>
<organism evidence="9 10">
    <name type="scientific">Cellulomonas flavigena (strain ATCC 482 / DSM 20109 / BCRC 11376 / JCM 18109 / NBRC 3775 / NCIMB 8073 / NRS 134)</name>
    <dbReference type="NCBI Taxonomy" id="446466"/>
    <lineage>
        <taxon>Bacteria</taxon>
        <taxon>Bacillati</taxon>
        <taxon>Actinomycetota</taxon>
        <taxon>Actinomycetes</taxon>
        <taxon>Micrococcales</taxon>
        <taxon>Cellulomonadaceae</taxon>
        <taxon>Cellulomonas</taxon>
    </lineage>
</organism>
<dbReference type="UniPathway" id="UPA00251">
    <property type="reaction ID" value="UER00317"/>
</dbReference>
<keyword evidence="8" id="KW-0963">Cytoplasm</keyword>
<evidence type="ECO:0000256" key="6">
    <source>
        <dbReference type="ARBA" id="ARBA00023235"/>
    </source>
</evidence>
<evidence type="ECO:0000313" key="9">
    <source>
        <dbReference type="EMBL" id="ADG76314.1"/>
    </source>
</evidence>
<dbReference type="InterPro" id="IPR004639">
    <property type="entry name" value="4pyrrol_synth_GluAld_NH2Trfase"/>
</dbReference>
<evidence type="ECO:0000256" key="1">
    <source>
        <dbReference type="ARBA" id="ARBA00001579"/>
    </source>
</evidence>
<protein>
    <recommendedName>
        <fullName evidence="8">Glutamate-1-semialdehyde 2,1-aminomutase</fullName>
        <shortName evidence="8">GSA</shortName>
        <ecNumber evidence="8">5.4.3.8</ecNumber>
    </recommendedName>
    <alternativeName>
        <fullName evidence="8">Glutamate-1-semialdehyde aminotransferase</fullName>
        <shortName evidence="8">GSA-AT</shortName>
    </alternativeName>
</protein>
<dbReference type="NCBIfam" id="TIGR00713">
    <property type="entry name" value="hemL"/>
    <property type="match status" value="1"/>
</dbReference>
<dbReference type="InterPro" id="IPR049704">
    <property type="entry name" value="Aminotrans_3_PPA_site"/>
</dbReference>
<keyword evidence="6 8" id="KW-0413">Isomerase</keyword>
<dbReference type="Pfam" id="PF00202">
    <property type="entry name" value="Aminotran_3"/>
    <property type="match status" value="1"/>
</dbReference>
<evidence type="ECO:0000256" key="3">
    <source>
        <dbReference type="ARBA" id="ARBA00004819"/>
    </source>
</evidence>
<dbReference type="PANTHER" id="PTHR43713">
    <property type="entry name" value="GLUTAMATE-1-SEMIALDEHYDE 2,1-AMINOMUTASE"/>
    <property type="match status" value="1"/>
</dbReference>
<comment type="subunit">
    <text evidence="8">Homodimer.</text>
</comment>
<dbReference type="HOGENOM" id="CLU_016922_1_5_11"/>
<dbReference type="GO" id="GO:0030170">
    <property type="term" value="F:pyridoxal phosphate binding"/>
    <property type="evidence" value="ECO:0007669"/>
    <property type="project" value="InterPro"/>
</dbReference>
<dbReference type="PROSITE" id="PS00600">
    <property type="entry name" value="AA_TRANSFER_CLASS_3"/>
    <property type="match status" value="1"/>
</dbReference>
<dbReference type="InterPro" id="IPR015422">
    <property type="entry name" value="PyrdxlP-dep_Trfase_small"/>
</dbReference>
<dbReference type="SUPFAM" id="SSF53383">
    <property type="entry name" value="PLP-dependent transferases"/>
    <property type="match status" value="1"/>
</dbReference>
<evidence type="ECO:0000256" key="7">
    <source>
        <dbReference type="ARBA" id="ARBA00023244"/>
    </source>
</evidence>
<dbReference type="KEGG" id="cfl:Cfla_3440"/>
<comment type="similarity">
    <text evidence="4 8">Belongs to the class-III pyridoxal-phosphate-dependent aminotransferase family. HemL subfamily.</text>
</comment>
<dbReference type="Gene3D" id="3.40.640.10">
    <property type="entry name" value="Type I PLP-dependent aspartate aminotransferase-like (Major domain)"/>
    <property type="match status" value="1"/>
</dbReference>
<evidence type="ECO:0000256" key="4">
    <source>
        <dbReference type="ARBA" id="ARBA00008981"/>
    </source>
</evidence>
<evidence type="ECO:0000313" key="10">
    <source>
        <dbReference type="Proteomes" id="UP000000849"/>
    </source>
</evidence>
<dbReference type="Proteomes" id="UP000000849">
    <property type="component" value="Chromosome"/>
</dbReference>
<keyword evidence="10" id="KW-1185">Reference proteome</keyword>
<comment type="subcellular location">
    <subcellularLocation>
        <location evidence="8">Cytoplasm</location>
    </subcellularLocation>
</comment>
<dbReference type="EMBL" id="CP001964">
    <property type="protein sequence ID" value="ADG76314.1"/>
    <property type="molecule type" value="Genomic_DNA"/>
</dbReference>
<dbReference type="FunFam" id="3.40.640.10:FF:000021">
    <property type="entry name" value="Glutamate-1-semialdehyde 2,1-aminomutase"/>
    <property type="match status" value="1"/>
</dbReference>
<feature type="modified residue" description="N6-(pyridoxal phosphate)lysine" evidence="8">
    <location>
        <position position="286"/>
    </location>
</feature>
<evidence type="ECO:0000256" key="8">
    <source>
        <dbReference type="HAMAP-Rule" id="MF_00375"/>
    </source>
</evidence>
<evidence type="ECO:0000256" key="2">
    <source>
        <dbReference type="ARBA" id="ARBA00001933"/>
    </source>
</evidence>
<dbReference type="GO" id="GO:0008483">
    <property type="term" value="F:transaminase activity"/>
    <property type="evidence" value="ECO:0007669"/>
    <property type="project" value="InterPro"/>
</dbReference>
<dbReference type="STRING" id="446466.Cfla_3440"/>
<comment type="cofactor">
    <cofactor evidence="2 8">
        <name>pyridoxal 5'-phosphate</name>
        <dbReference type="ChEBI" id="CHEBI:597326"/>
    </cofactor>
</comment>
<dbReference type="GO" id="GO:0005737">
    <property type="term" value="C:cytoplasm"/>
    <property type="evidence" value="ECO:0007669"/>
    <property type="project" value="UniProtKB-SubCell"/>
</dbReference>
<accession>D5UCS9</accession>
<dbReference type="Gene3D" id="3.90.1150.10">
    <property type="entry name" value="Aspartate Aminotransferase, domain 1"/>
    <property type="match status" value="1"/>
</dbReference>
<dbReference type="CDD" id="cd00610">
    <property type="entry name" value="OAT_like"/>
    <property type="match status" value="1"/>
</dbReference>
<name>D5UCS9_CELFN</name>
<comment type="pathway">
    <text evidence="3">Porphyrin-containing compound metabolism; protoporphyrin-IX biosynthesis; 5-aminolevulinate from L-glutamyl-tRNA(Glu): step 2/2.</text>
</comment>
<dbReference type="InterPro" id="IPR015424">
    <property type="entry name" value="PyrdxlP-dep_Trfase"/>
</dbReference>
<proteinExistence type="inferred from homology"/>
<gene>
    <name evidence="8" type="primary">hemL</name>
    <name evidence="9" type="ordered locus">Cfla_3440</name>
</gene>
<keyword evidence="5 8" id="KW-0663">Pyridoxal phosphate</keyword>
<reference evidence="9 10" key="1">
    <citation type="journal article" date="2010" name="Stand. Genomic Sci.">
        <title>Complete genome sequence of Cellulomonas flavigena type strain (134).</title>
        <authorList>
            <person name="Abt B."/>
            <person name="Foster B."/>
            <person name="Lapidus A."/>
            <person name="Clum A."/>
            <person name="Sun H."/>
            <person name="Pukall R."/>
            <person name="Lucas S."/>
            <person name="Glavina Del Rio T."/>
            <person name="Nolan M."/>
            <person name="Tice H."/>
            <person name="Cheng J.F."/>
            <person name="Pitluck S."/>
            <person name="Liolios K."/>
            <person name="Ivanova N."/>
            <person name="Mavromatis K."/>
            <person name="Ovchinnikova G."/>
            <person name="Pati A."/>
            <person name="Goodwin L."/>
            <person name="Chen A."/>
            <person name="Palaniappan K."/>
            <person name="Land M."/>
            <person name="Hauser L."/>
            <person name="Chang Y.J."/>
            <person name="Jeffries C.D."/>
            <person name="Rohde M."/>
            <person name="Goker M."/>
            <person name="Woyke T."/>
            <person name="Bristow J."/>
            <person name="Eisen J.A."/>
            <person name="Markowitz V."/>
            <person name="Hugenholtz P."/>
            <person name="Kyrpides N.C."/>
            <person name="Klenk H.P."/>
        </authorList>
    </citation>
    <scope>NUCLEOTIDE SEQUENCE [LARGE SCALE GENOMIC DNA]</scope>
    <source>
        <strain evidence="10">ATCC 482 / DSM 20109 / BCRC 11376 / JCM 18109 / NBRC 3775 / NCIMB 8073 / NRS 134</strain>
    </source>
</reference>
<dbReference type="PANTHER" id="PTHR43713:SF3">
    <property type="entry name" value="GLUTAMATE-1-SEMIALDEHYDE 2,1-AMINOMUTASE 1, CHLOROPLASTIC-RELATED"/>
    <property type="match status" value="1"/>
</dbReference>
<dbReference type="InterPro" id="IPR015421">
    <property type="entry name" value="PyrdxlP-dep_Trfase_major"/>
</dbReference>
<comment type="catalytic activity">
    <reaction evidence="1 8">
        <text>(S)-4-amino-5-oxopentanoate = 5-aminolevulinate</text>
        <dbReference type="Rhea" id="RHEA:14265"/>
        <dbReference type="ChEBI" id="CHEBI:57501"/>
        <dbReference type="ChEBI" id="CHEBI:356416"/>
        <dbReference type="EC" id="5.4.3.8"/>
    </reaction>
</comment>
<dbReference type="RefSeq" id="WP_013118642.1">
    <property type="nucleotide sequence ID" value="NC_014151.1"/>
</dbReference>
<keyword evidence="7 8" id="KW-0627">Porphyrin biosynthesis</keyword>
<dbReference type="EC" id="5.4.3.8" evidence="8"/>
<dbReference type="InterPro" id="IPR005814">
    <property type="entry name" value="Aminotrans_3"/>
</dbReference>
<dbReference type="NCBIfam" id="NF000818">
    <property type="entry name" value="PRK00062.1"/>
    <property type="match status" value="1"/>
</dbReference>
<sequence length="456" mass="47153">MTQVEDETVVPGVGPSWTTSSAEAFAHATAVIPGGVNSPVRAYGAVGGTPRFLESALGAYVRDVEGRDYVDLVGSWGPALVGHAHPHVVEAVQQAAARGLGFGAPTTTEVELVDEIRDRVAPAQRVRLVSTGTEATMTALRLARAWTGRDKVVKFAGCYHGHVDALLAEAGSGVATLALPGSAGVTAAVAAETIVLPYNDIEAVQAAFDEHGSSIAAVVTEAAPANMGVVPPLPGFNRELRRITQHYSAVLVQDEVLTGFRVGRAGWWGLEGAAEQWAPDLLTFGKVIGGGLPVAAVAGRADIMEQLAPLGPVYQAGTLSGNPVAAAAGLATLQLADVEAYARVDAAAAHLRRAVTNALVEASVPHAVQWAGSLFSIVFGEQAASEGARDYAAVQASEHWRYGPFFHALLEAGVLAPPSPFEAWFLSASHDEAVLDRVIEALPAAARAAAEATAPQ</sequence>
<dbReference type="HAMAP" id="MF_00375">
    <property type="entry name" value="HemL_aminotrans_3"/>
    <property type="match status" value="1"/>
</dbReference>
<evidence type="ECO:0000256" key="5">
    <source>
        <dbReference type="ARBA" id="ARBA00022898"/>
    </source>
</evidence>